<comment type="caution">
    <text evidence="1">The sequence shown here is derived from an EMBL/GenBank/DDBJ whole genome shotgun (WGS) entry which is preliminary data.</text>
</comment>
<evidence type="ECO:0000313" key="2">
    <source>
        <dbReference type="Proteomes" id="UP000713222"/>
    </source>
</evidence>
<protein>
    <recommendedName>
        <fullName evidence="3">Phage tail protein</fullName>
    </recommendedName>
</protein>
<sequence length="154" mass="16236">MPNAADGSVLGDDCKLFYSATLGGAGALTEIPVVIDDAISSERRAVESNCRGDAEISEHTGKPKYSISANMLFKRGTPGTTYAAMRAAYVAGTVHHYALASGAIADVGQVVFRIEGRIKSWNETRPDNDTVKVAIEIAKAADNSYASNYSTVSS</sequence>
<evidence type="ECO:0008006" key="3">
    <source>
        <dbReference type="Google" id="ProtNLM"/>
    </source>
</evidence>
<reference evidence="1" key="1">
    <citation type="submission" date="2018-10" db="EMBL/GenBank/DDBJ databases">
        <title>Iterative Subtractive Binning of Freshwater Chronoseries Metagenomes Recovers Nearly Complete Genomes from over Four Hundred Novel Species.</title>
        <authorList>
            <person name="Rodriguez-R L.M."/>
            <person name="Tsementzi D."/>
            <person name="Luo C."/>
            <person name="Konstantinidis K.T."/>
        </authorList>
    </citation>
    <scope>NUCLEOTIDE SEQUENCE</scope>
    <source>
        <strain evidence="1">WB7_6_001</strain>
    </source>
</reference>
<gene>
    <name evidence="1" type="ORF">EBV32_00690</name>
</gene>
<accession>A0A964XRT7</accession>
<organism evidence="1 2">
    <name type="scientific">Candidatus Fonsibacter lacus</name>
    <dbReference type="NCBI Taxonomy" id="2576439"/>
    <lineage>
        <taxon>Bacteria</taxon>
        <taxon>Pseudomonadati</taxon>
        <taxon>Pseudomonadota</taxon>
        <taxon>Alphaproteobacteria</taxon>
        <taxon>Candidatus Pelagibacterales</taxon>
        <taxon>Candidatus Pelagibacterales incertae sedis</taxon>
        <taxon>Candidatus Fonsibacter</taxon>
    </lineage>
</organism>
<name>A0A964XRT7_9PROT</name>
<evidence type="ECO:0000313" key="1">
    <source>
        <dbReference type="EMBL" id="NBN87602.1"/>
    </source>
</evidence>
<proteinExistence type="predicted"/>
<dbReference type="AlphaFoldDB" id="A0A964XRT7"/>
<dbReference type="Proteomes" id="UP000713222">
    <property type="component" value="Unassembled WGS sequence"/>
</dbReference>
<dbReference type="EMBL" id="RGET01000004">
    <property type="protein sequence ID" value="NBN87602.1"/>
    <property type="molecule type" value="Genomic_DNA"/>
</dbReference>